<dbReference type="PANTHER" id="PTHR43236">
    <property type="entry name" value="ANTITOXIN HIGA1"/>
    <property type="match status" value="1"/>
</dbReference>
<dbReference type="CDD" id="cd00093">
    <property type="entry name" value="HTH_XRE"/>
    <property type="match status" value="1"/>
</dbReference>
<dbReference type="AlphaFoldDB" id="A0A069E0Y8"/>
<sequence>MTRFNHHMLTLARDSRGLTQAQLAEAMSVGQGTLSKYETGVLEAPEEFAHDAGRALGYPPSFFFQPGRPYGFPPFHYRRRKKLSAKALGKIVAEMNIRRMHIEKLSRSFPFSTNRFIPEIDRDEYQGRTKKRVTIDDLAQMLRETWMLPSGPIENVVDLIEENGGIVVPCDFGTDLLDAMSQRTDGLPVLFFVNTASPMDRLRHTLCHELAHMVLHTTDFKEDGEMECEADEFAGAFLVPPDDLRRQLRRFDLPHLANMKAYWKVSMAAIATNAQRHNFITQYQYKNFFIEMSKLGYRKREPNEPPREHPKMLRQMIEFHRKTLDYSDADFSNLLCITPEEFQSLYSFEPQPKPHLRLVN</sequence>
<dbReference type="GO" id="GO:0003677">
    <property type="term" value="F:DNA binding"/>
    <property type="evidence" value="ECO:0007669"/>
    <property type="project" value="InterPro"/>
</dbReference>
<evidence type="ECO:0000256" key="1">
    <source>
        <dbReference type="ARBA" id="ARBA00007227"/>
    </source>
</evidence>
<accession>A0A069E0Y8</accession>
<evidence type="ECO:0000313" key="3">
    <source>
        <dbReference type="EMBL" id="KCZ83110.1"/>
    </source>
</evidence>
<evidence type="ECO:0000259" key="2">
    <source>
        <dbReference type="PROSITE" id="PS50943"/>
    </source>
</evidence>
<comment type="similarity">
    <text evidence="1">Belongs to the short-chain fatty acyl-CoA assimilation regulator (ScfR) family.</text>
</comment>
<comment type="caution">
    <text evidence="3">The sequence shown here is derived from an EMBL/GenBank/DDBJ whole genome shotgun (WGS) entry which is preliminary data.</text>
</comment>
<reference evidence="3 4" key="1">
    <citation type="journal article" date="2014" name="Antonie Van Leeuwenhoek">
        <title>Hyphomonas beringensis sp. nov. and Hyphomonas chukchiensis sp. nov., isolated from surface seawater of the Bering Sea and Chukchi Sea.</title>
        <authorList>
            <person name="Li C."/>
            <person name="Lai Q."/>
            <person name="Li G."/>
            <person name="Dong C."/>
            <person name="Wang J."/>
            <person name="Liao Y."/>
            <person name="Shao Z."/>
        </authorList>
    </citation>
    <scope>NUCLEOTIDE SEQUENCE [LARGE SCALE GENOMIC DNA]</scope>
    <source>
        <strain evidence="3 4">MHS-3</strain>
    </source>
</reference>
<dbReference type="SMART" id="SM00530">
    <property type="entry name" value="HTH_XRE"/>
    <property type="match status" value="1"/>
</dbReference>
<organism evidence="3 4">
    <name type="scientific">Hyphomonas adhaerens MHS-3</name>
    <dbReference type="NCBI Taxonomy" id="1280949"/>
    <lineage>
        <taxon>Bacteria</taxon>
        <taxon>Pseudomonadati</taxon>
        <taxon>Pseudomonadota</taxon>
        <taxon>Alphaproteobacteria</taxon>
        <taxon>Hyphomonadales</taxon>
        <taxon>Hyphomonadaceae</taxon>
        <taxon>Hyphomonas</taxon>
    </lineage>
</organism>
<dbReference type="eggNOG" id="COG2856">
    <property type="taxonomic scope" value="Bacteria"/>
</dbReference>
<protein>
    <recommendedName>
        <fullName evidence="2">HTH cro/C1-type domain-containing protein</fullName>
    </recommendedName>
</protein>
<feature type="domain" description="HTH cro/C1-type" evidence="2">
    <location>
        <begin position="9"/>
        <end position="63"/>
    </location>
</feature>
<dbReference type="OrthoDB" id="9794834at2"/>
<keyword evidence="4" id="KW-1185">Reference proteome</keyword>
<dbReference type="PANTHER" id="PTHR43236:SF1">
    <property type="entry name" value="BLL7220 PROTEIN"/>
    <property type="match status" value="1"/>
</dbReference>
<dbReference type="PROSITE" id="PS50943">
    <property type="entry name" value="HTH_CROC1"/>
    <property type="match status" value="1"/>
</dbReference>
<dbReference type="PATRIC" id="fig|1280949.3.peg.3151"/>
<dbReference type="eggNOG" id="COG1396">
    <property type="taxonomic scope" value="Bacteria"/>
</dbReference>
<dbReference type="InterPro" id="IPR010359">
    <property type="entry name" value="IrrE_HExxH"/>
</dbReference>
<dbReference type="InterPro" id="IPR010982">
    <property type="entry name" value="Lambda_DNA-bd_dom_sf"/>
</dbReference>
<dbReference type="Pfam" id="PF06114">
    <property type="entry name" value="Peptidase_M78"/>
    <property type="match status" value="1"/>
</dbReference>
<dbReference type="EMBL" id="ARYH01000003">
    <property type="protein sequence ID" value="KCZ83110.1"/>
    <property type="molecule type" value="Genomic_DNA"/>
</dbReference>
<proteinExistence type="inferred from homology"/>
<dbReference type="InterPro" id="IPR001387">
    <property type="entry name" value="Cro/C1-type_HTH"/>
</dbReference>
<dbReference type="InterPro" id="IPR052345">
    <property type="entry name" value="Rad_response_metalloprotease"/>
</dbReference>
<evidence type="ECO:0000313" key="4">
    <source>
        <dbReference type="Proteomes" id="UP000027446"/>
    </source>
</evidence>
<gene>
    <name evidence="3" type="ORF">HAD_15522</name>
</gene>
<dbReference type="Pfam" id="PF01381">
    <property type="entry name" value="HTH_3"/>
    <property type="match status" value="1"/>
</dbReference>
<dbReference type="Proteomes" id="UP000027446">
    <property type="component" value="Unassembled WGS sequence"/>
</dbReference>
<dbReference type="Gene3D" id="1.10.10.2910">
    <property type="match status" value="1"/>
</dbReference>
<dbReference type="Gene3D" id="1.10.260.40">
    <property type="entry name" value="lambda repressor-like DNA-binding domains"/>
    <property type="match status" value="1"/>
</dbReference>
<dbReference type="STRING" id="1280949.HAD_15522"/>
<dbReference type="SUPFAM" id="SSF47413">
    <property type="entry name" value="lambda repressor-like DNA-binding domains"/>
    <property type="match status" value="1"/>
</dbReference>
<name>A0A069E0Y8_9PROT</name>